<evidence type="ECO:0000259" key="9">
    <source>
        <dbReference type="PROSITE" id="PS50893"/>
    </source>
</evidence>
<proteinExistence type="predicted"/>
<keyword evidence="2" id="KW-0813">Transport</keyword>
<organism evidence="10">
    <name type="scientific">Chromera velia CCMP2878</name>
    <dbReference type="NCBI Taxonomy" id="1169474"/>
    <lineage>
        <taxon>Eukaryota</taxon>
        <taxon>Sar</taxon>
        <taxon>Alveolata</taxon>
        <taxon>Colpodellida</taxon>
        <taxon>Chromeraceae</taxon>
        <taxon>Chromera</taxon>
    </lineage>
</organism>
<dbReference type="InterPro" id="IPR043926">
    <property type="entry name" value="ABCG_dom"/>
</dbReference>
<reference evidence="10" key="1">
    <citation type="submission" date="2014-11" db="EMBL/GenBank/DDBJ databases">
        <authorList>
            <person name="Otto D Thomas"/>
            <person name="Naeem Raeece"/>
        </authorList>
    </citation>
    <scope>NUCLEOTIDE SEQUENCE</scope>
</reference>
<dbReference type="InterPro" id="IPR003593">
    <property type="entry name" value="AAA+_ATPase"/>
</dbReference>
<dbReference type="GO" id="GO:0016887">
    <property type="term" value="F:ATP hydrolysis activity"/>
    <property type="evidence" value="ECO:0007669"/>
    <property type="project" value="InterPro"/>
</dbReference>
<feature type="chain" id="PRO_5005188212" description="ABC transporter domain-containing protein" evidence="8">
    <location>
        <begin position="21"/>
        <end position="368"/>
    </location>
</feature>
<dbReference type="VEuPathDB" id="CryptoDB:Cvel_15456"/>
<feature type="domain" description="ABC transporter" evidence="9">
    <location>
        <begin position="53"/>
        <end position="300"/>
    </location>
</feature>
<dbReference type="Pfam" id="PF19055">
    <property type="entry name" value="ABC2_membrane_7"/>
    <property type="match status" value="1"/>
</dbReference>
<evidence type="ECO:0000256" key="5">
    <source>
        <dbReference type="ARBA" id="ARBA00022840"/>
    </source>
</evidence>
<sequence>MRARVFLWLTVEALCPVVLAAPSLSSSSLPQRGAAPPSAAVEDVEELHDPVHLEWKNITTAIRHPHSVQVILDGVSGVAKPGRLLAILGPSGSGKTTLLNSLVGQLPKQRNIIHTGAVSANGVSQADWLRNGQPPGFVQQDDLFFPLLTVRETLRLVAELKLPSDMTPEEKHAQVDVVLRRLSLEKCADTWVGDTRVPGISGGERKRLSLALQLMGGSQVLLADEPTTGLDSAQAFSVVAALRQLAEEGNTIIASIHQPRSAIWSLMDDVMLMSEGRVLFSGPAEDALPYFESLGFSCPDHYNPAEFLIDLAVADWGAERRQEEEGGLSSVPSAVPPVPSGYFSERWAEEWERLQTQSLLNKGVGRML</sequence>
<dbReference type="GO" id="GO:0005524">
    <property type="term" value="F:ATP binding"/>
    <property type="evidence" value="ECO:0007669"/>
    <property type="project" value="UniProtKB-KW"/>
</dbReference>
<dbReference type="PROSITE" id="PS00211">
    <property type="entry name" value="ABC_TRANSPORTER_1"/>
    <property type="match status" value="1"/>
</dbReference>
<dbReference type="GO" id="GO:0016020">
    <property type="term" value="C:membrane"/>
    <property type="evidence" value="ECO:0007669"/>
    <property type="project" value="UniProtKB-SubCell"/>
</dbReference>
<keyword evidence="6" id="KW-1133">Transmembrane helix</keyword>
<evidence type="ECO:0000256" key="2">
    <source>
        <dbReference type="ARBA" id="ARBA00022448"/>
    </source>
</evidence>
<comment type="subcellular location">
    <subcellularLocation>
        <location evidence="1">Membrane</location>
        <topology evidence="1">Multi-pass membrane protein</topology>
    </subcellularLocation>
</comment>
<evidence type="ECO:0000313" key="10">
    <source>
        <dbReference type="EMBL" id="CEM08036.1"/>
    </source>
</evidence>
<dbReference type="SMART" id="SM00382">
    <property type="entry name" value="AAA"/>
    <property type="match status" value="1"/>
</dbReference>
<keyword evidence="3" id="KW-0812">Transmembrane</keyword>
<dbReference type="InterPro" id="IPR003439">
    <property type="entry name" value="ABC_transporter-like_ATP-bd"/>
</dbReference>
<accession>A0A0G4F7Q2</accession>
<keyword evidence="8" id="KW-0732">Signal</keyword>
<dbReference type="InterPro" id="IPR027417">
    <property type="entry name" value="P-loop_NTPase"/>
</dbReference>
<dbReference type="GO" id="GO:0140359">
    <property type="term" value="F:ABC-type transporter activity"/>
    <property type="evidence" value="ECO:0007669"/>
    <property type="project" value="InterPro"/>
</dbReference>
<dbReference type="PhylomeDB" id="A0A0G4F7Q2"/>
<protein>
    <recommendedName>
        <fullName evidence="9">ABC transporter domain-containing protein</fullName>
    </recommendedName>
</protein>
<name>A0A0G4F7Q2_9ALVE</name>
<dbReference type="PROSITE" id="PS50893">
    <property type="entry name" value="ABC_TRANSPORTER_2"/>
    <property type="match status" value="1"/>
</dbReference>
<dbReference type="EMBL" id="CDMZ01000159">
    <property type="protein sequence ID" value="CEM08036.1"/>
    <property type="molecule type" value="Genomic_DNA"/>
</dbReference>
<evidence type="ECO:0000256" key="4">
    <source>
        <dbReference type="ARBA" id="ARBA00022741"/>
    </source>
</evidence>
<evidence type="ECO:0000256" key="3">
    <source>
        <dbReference type="ARBA" id="ARBA00022692"/>
    </source>
</evidence>
<dbReference type="InterPro" id="IPR017871">
    <property type="entry name" value="ABC_transporter-like_CS"/>
</dbReference>
<dbReference type="AlphaFoldDB" id="A0A0G4F7Q2"/>
<evidence type="ECO:0000256" key="8">
    <source>
        <dbReference type="SAM" id="SignalP"/>
    </source>
</evidence>
<feature type="signal peptide" evidence="8">
    <location>
        <begin position="1"/>
        <end position="20"/>
    </location>
</feature>
<dbReference type="PANTHER" id="PTHR48041:SF41">
    <property type="entry name" value="ABC TRANSPORTER G FAMILY"/>
    <property type="match status" value="1"/>
</dbReference>
<dbReference type="PANTHER" id="PTHR48041">
    <property type="entry name" value="ABC TRANSPORTER G FAMILY MEMBER 28"/>
    <property type="match status" value="1"/>
</dbReference>
<dbReference type="InterPro" id="IPR050352">
    <property type="entry name" value="ABCG_transporters"/>
</dbReference>
<keyword evidence="5" id="KW-0067">ATP-binding</keyword>
<feature type="non-terminal residue" evidence="10">
    <location>
        <position position="368"/>
    </location>
</feature>
<evidence type="ECO:0000256" key="7">
    <source>
        <dbReference type="ARBA" id="ARBA00023136"/>
    </source>
</evidence>
<evidence type="ECO:0000256" key="1">
    <source>
        <dbReference type="ARBA" id="ARBA00004141"/>
    </source>
</evidence>
<gene>
    <name evidence="10" type="ORF">Cvel_15456</name>
</gene>
<dbReference type="Gene3D" id="3.40.50.300">
    <property type="entry name" value="P-loop containing nucleotide triphosphate hydrolases"/>
    <property type="match status" value="1"/>
</dbReference>
<keyword evidence="4" id="KW-0547">Nucleotide-binding</keyword>
<dbReference type="Pfam" id="PF00005">
    <property type="entry name" value="ABC_tran"/>
    <property type="match status" value="1"/>
</dbReference>
<keyword evidence="7" id="KW-0472">Membrane</keyword>
<evidence type="ECO:0000256" key="6">
    <source>
        <dbReference type="ARBA" id="ARBA00022989"/>
    </source>
</evidence>
<dbReference type="SUPFAM" id="SSF52540">
    <property type="entry name" value="P-loop containing nucleoside triphosphate hydrolases"/>
    <property type="match status" value="1"/>
</dbReference>